<dbReference type="PANTHER" id="PTHR43415:SF3">
    <property type="entry name" value="GNAT-FAMILY ACETYLTRANSFERASE"/>
    <property type="match status" value="1"/>
</dbReference>
<comment type="caution">
    <text evidence="2">The sequence shown here is derived from an EMBL/GenBank/DDBJ whole genome shotgun (WGS) entry which is preliminary data.</text>
</comment>
<reference evidence="2 3" key="1">
    <citation type="submission" date="2021-01" db="EMBL/GenBank/DDBJ databases">
        <title>Prevotella A2931 sp. nov.</title>
        <authorList>
            <person name="Buhl M."/>
            <person name="Oberhettinger P."/>
        </authorList>
    </citation>
    <scope>NUCLEOTIDE SEQUENCE [LARGE SCALE GENOMIC DNA]</scope>
    <source>
        <strain evidence="2 3">A2931</strain>
    </source>
</reference>
<dbReference type="PROSITE" id="PS51186">
    <property type="entry name" value="GNAT"/>
    <property type="match status" value="1"/>
</dbReference>
<evidence type="ECO:0000259" key="1">
    <source>
        <dbReference type="PROSITE" id="PS51186"/>
    </source>
</evidence>
<dbReference type="PANTHER" id="PTHR43415">
    <property type="entry name" value="SPERMIDINE N(1)-ACETYLTRANSFERASE"/>
    <property type="match status" value="1"/>
</dbReference>
<dbReference type="InterPro" id="IPR000182">
    <property type="entry name" value="GNAT_dom"/>
</dbReference>
<gene>
    <name evidence="2" type="ORF">JHU38_11540</name>
</gene>
<dbReference type="EMBL" id="JAERMS010000055">
    <property type="protein sequence ID" value="MBO1364388.1"/>
    <property type="molecule type" value="Genomic_DNA"/>
</dbReference>
<protein>
    <submittedName>
        <fullName evidence="2">GNAT family N-acetyltransferase</fullName>
    </submittedName>
</protein>
<dbReference type="InterPro" id="IPR016181">
    <property type="entry name" value="Acyl_CoA_acyltransferase"/>
</dbReference>
<dbReference type="CDD" id="cd04301">
    <property type="entry name" value="NAT_SF"/>
    <property type="match status" value="1"/>
</dbReference>
<name>A0ABS3M868_9BACT</name>
<sequence>MEPEDLDFLYQIENDITLWDVGITNVPYSRYVLYNYLSECKNDIYTDKQLRLMITTADHICVGIIDLVNFDPKHLRAELGIAIQKPYRGKGYGRAAILKMLQYAHDVIHLHQVYVVISEDNIQCLKLFQEIGFTEGAILKQWLYHNGAWQAAKLLHFFCK</sequence>
<proteinExistence type="predicted"/>
<dbReference type="Pfam" id="PF13302">
    <property type="entry name" value="Acetyltransf_3"/>
    <property type="match status" value="1"/>
</dbReference>
<evidence type="ECO:0000313" key="3">
    <source>
        <dbReference type="Proteomes" id="UP000664265"/>
    </source>
</evidence>
<evidence type="ECO:0000313" key="2">
    <source>
        <dbReference type="EMBL" id="MBO1364388.1"/>
    </source>
</evidence>
<accession>A0ABS3M868</accession>
<dbReference type="SUPFAM" id="SSF55729">
    <property type="entry name" value="Acyl-CoA N-acyltransferases (Nat)"/>
    <property type="match status" value="1"/>
</dbReference>
<keyword evidence="3" id="KW-1185">Reference proteome</keyword>
<feature type="domain" description="N-acetyltransferase" evidence="1">
    <location>
        <begin position="1"/>
        <end position="156"/>
    </location>
</feature>
<dbReference type="Gene3D" id="3.40.630.30">
    <property type="match status" value="1"/>
</dbReference>
<dbReference type="Proteomes" id="UP000664265">
    <property type="component" value="Unassembled WGS sequence"/>
</dbReference>
<organism evidence="2 3">
    <name type="scientific">Prevotella illustrans</name>
    <dbReference type="NCBI Taxonomy" id="2800387"/>
    <lineage>
        <taxon>Bacteria</taxon>
        <taxon>Pseudomonadati</taxon>
        <taxon>Bacteroidota</taxon>
        <taxon>Bacteroidia</taxon>
        <taxon>Bacteroidales</taxon>
        <taxon>Prevotellaceae</taxon>
        <taxon>Prevotella</taxon>
    </lineage>
</organism>